<accession>A0A4R0P501</accession>
<proteinExistence type="inferred from homology"/>
<evidence type="ECO:0000313" key="4">
    <source>
        <dbReference type="EMBL" id="TCD11933.1"/>
    </source>
</evidence>
<dbReference type="InterPro" id="IPR008948">
    <property type="entry name" value="L-Aspartase-like"/>
</dbReference>
<protein>
    <recommendedName>
        <fullName evidence="2">3-carboxy-cis,cis-muconate cycloisomerase</fullName>
        <ecNumber evidence="2">5.5.1.2</ecNumber>
    </recommendedName>
</protein>
<dbReference type="InterPro" id="IPR012789">
    <property type="entry name" value="Protocat_PcaB-like"/>
</dbReference>
<keyword evidence="4" id="KW-0413">Isomerase</keyword>
<dbReference type="GO" id="GO:0047472">
    <property type="term" value="F:3-carboxy-cis,cis-muconate cycloisomerase activity"/>
    <property type="evidence" value="ECO:0007669"/>
    <property type="project" value="UniProtKB-UniRule"/>
</dbReference>
<dbReference type="PRINTS" id="PR00149">
    <property type="entry name" value="FUMRATELYASE"/>
</dbReference>
<dbReference type="InterPro" id="IPR000362">
    <property type="entry name" value="Fumarate_lyase_fam"/>
</dbReference>
<dbReference type="EMBL" id="SJST01000008">
    <property type="protein sequence ID" value="TCD11933.1"/>
    <property type="molecule type" value="Genomic_DNA"/>
</dbReference>
<evidence type="ECO:0000259" key="3">
    <source>
        <dbReference type="Pfam" id="PF00206"/>
    </source>
</evidence>
<evidence type="ECO:0000313" key="5">
    <source>
        <dbReference type="Proteomes" id="UP000291301"/>
    </source>
</evidence>
<evidence type="ECO:0000256" key="1">
    <source>
        <dbReference type="ARBA" id="ARBA00034772"/>
    </source>
</evidence>
<dbReference type="PANTHER" id="PTHR43172:SF2">
    <property type="entry name" value="ADENYLOSUCCINATE LYASE C-TERMINAL DOMAIN-CONTAINING PROTEIN"/>
    <property type="match status" value="1"/>
</dbReference>
<dbReference type="NCBIfam" id="NF004631">
    <property type="entry name" value="PRK05975.1"/>
    <property type="match status" value="1"/>
</dbReference>
<keyword evidence="5" id="KW-1185">Reference proteome</keyword>
<feature type="domain" description="Fumarate lyase N-terminal" evidence="3">
    <location>
        <begin position="37"/>
        <end position="293"/>
    </location>
</feature>
<comment type="similarity">
    <text evidence="1">Belongs to the class-II fumarase/aspartase family.</text>
</comment>
<dbReference type="EC" id="5.5.1.2" evidence="2"/>
<organism evidence="4 5">
    <name type="scientific">Oricola cellulosilytica</name>
    <dbReference type="NCBI Taxonomy" id="1429082"/>
    <lineage>
        <taxon>Bacteria</taxon>
        <taxon>Pseudomonadati</taxon>
        <taxon>Pseudomonadota</taxon>
        <taxon>Alphaproteobacteria</taxon>
        <taxon>Hyphomicrobiales</taxon>
        <taxon>Ahrensiaceae</taxon>
        <taxon>Oricola</taxon>
    </lineage>
</organism>
<comment type="caution">
    <text evidence="4">The sequence shown here is derived from an EMBL/GenBank/DDBJ whole genome shotgun (WGS) entry which is preliminary data.</text>
</comment>
<reference evidence="4 5" key="1">
    <citation type="journal article" date="2015" name="Antonie Van Leeuwenhoek">
        <title>Oricola cellulosilytica gen. nov., sp. nov., a cellulose-degrading bacterium of the family Phyllobacteriaceae isolated from surface seashore water, and emended descriptions of Mesorhizobium loti and Phyllobacterium myrsinacearum.</title>
        <authorList>
            <person name="Hameed A."/>
            <person name="Shahina M."/>
            <person name="Lai W.A."/>
            <person name="Lin S.Y."/>
            <person name="Young L.S."/>
            <person name="Liu Y.C."/>
            <person name="Hsu Y.H."/>
            <person name="Young C.C."/>
        </authorList>
    </citation>
    <scope>NUCLEOTIDE SEQUENCE [LARGE SCALE GENOMIC DNA]</scope>
    <source>
        <strain evidence="4 5">KCTC 52183</strain>
    </source>
</reference>
<evidence type="ECO:0000256" key="2">
    <source>
        <dbReference type="NCBIfam" id="TIGR02426"/>
    </source>
</evidence>
<dbReference type="Pfam" id="PF00206">
    <property type="entry name" value="Lyase_1"/>
    <property type="match status" value="1"/>
</dbReference>
<dbReference type="SUPFAM" id="SSF48557">
    <property type="entry name" value="L-aspartase-like"/>
    <property type="match status" value="1"/>
</dbReference>
<dbReference type="OrthoDB" id="9768878at2"/>
<dbReference type="Proteomes" id="UP000291301">
    <property type="component" value="Unassembled WGS sequence"/>
</dbReference>
<dbReference type="Gene3D" id="1.20.200.10">
    <property type="entry name" value="Fumarase/aspartase (Central domain)"/>
    <property type="match status" value="1"/>
</dbReference>
<dbReference type="RefSeq" id="WP_131571047.1">
    <property type="nucleotide sequence ID" value="NZ_JAINFK010000007.1"/>
</dbReference>
<dbReference type="AlphaFoldDB" id="A0A4R0P501"/>
<dbReference type="PANTHER" id="PTHR43172">
    <property type="entry name" value="ADENYLOSUCCINATE LYASE"/>
    <property type="match status" value="1"/>
</dbReference>
<dbReference type="InterPro" id="IPR022761">
    <property type="entry name" value="Fumarate_lyase_N"/>
</dbReference>
<gene>
    <name evidence="4" type="ORF">E0D97_16520</name>
</gene>
<dbReference type="GO" id="GO:0019619">
    <property type="term" value="P:3,4-dihydroxybenzoate catabolic process"/>
    <property type="evidence" value="ECO:0007669"/>
    <property type="project" value="InterPro"/>
</dbReference>
<name>A0A4R0P501_9HYPH</name>
<sequence length="360" mass="38525">MSYTPFNAPILSGLLGDAELTPFFSVREDINAMVRFESACALCEGRHGLIPEDAATAIFAACKTFAPDLRSIGEATARDGVAVPELVRQLREHVGEPHAGYVHYRATSQDVVDTSFVLRMEDAIAVIEDRLKLVDTALHGLEKKNLGRSLMARTRMQPALPIAAEDRIRAWRAPITGHLATLDDVKTRLLVVQFGGPVGTLSGPSNDNAAFASDLAAELGLGRRDTCWHTDRSSIVAFANWLSLVTGSLGKFGRDIALMAQSGANDITLAGGGVSSAMPHKQNPVKAEVLVSLAHFNAVQVSGMHHAMVHEQERSGAAWTLEWMLMPPMVVATGAALRNSRSLIDDIEQIGGAAVSDGSQ</sequence>
<dbReference type="NCBIfam" id="TIGR02426">
    <property type="entry name" value="protocat_pcaB"/>
    <property type="match status" value="1"/>
</dbReference>